<feature type="transmembrane region" description="Helical" evidence="10">
    <location>
        <begin position="203"/>
        <end position="223"/>
    </location>
</feature>
<evidence type="ECO:0000256" key="1">
    <source>
        <dbReference type="ARBA" id="ARBA00004651"/>
    </source>
</evidence>
<dbReference type="PANTHER" id="PTHR43298">
    <property type="entry name" value="MULTIDRUG RESISTANCE PROTEIN NORM-RELATED"/>
    <property type="match status" value="1"/>
</dbReference>
<feature type="transmembrane region" description="Helical" evidence="10">
    <location>
        <begin position="259"/>
        <end position="280"/>
    </location>
</feature>
<dbReference type="Proteomes" id="UP001476282">
    <property type="component" value="Unassembled WGS sequence"/>
</dbReference>
<feature type="transmembrane region" description="Helical" evidence="10">
    <location>
        <begin position="359"/>
        <end position="376"/>
    </location>
</feature>
<feature type="transmembrane region" description="Helical" evidence="10">
    <location>
        <begin position="105"/>
        <end position="127"/>
    </location>
</feature>
<feature type="transmembrane region" description="Helical" evidence="10">
    <location>
        <begin position="169"/>
        <end position="191"/>
    </location>
</feature>
<organism evidence="11 12">
    <name type="scientific">Haloferula sargassicola</name>
    <dbReference type="NCBI Taxonomy" id="490096"/>
    <lineage>
        <taxon>Bacteria</taxon>
        <taxon>Pseudomonadati</taxon>
        <taxon>Verrucomicrobiota</taxon>
        <taxon>Verrucomicrobiia</taxon>
        <taxon>Verrucomicrobiales</taxon>
        <taxon>Verrucomicrobiaceae</taxon>
        <taxon>Haloferula</taxon>
    </lineage>
</organism>
<evidence type="ECO:0000256" key="7">
    <source>
        <dbReference type="ARBA" id="ARBA00023065"/>
    </source>
</evidence>
<comment type="subcellular location">
    <subcellularLocation>
        <location evidence="1">Cell membrane</location>
        <topology evidence="1">Multi-pass membrane protein</topology>
    </subcellularLocation>
</comment>
<dbReference type="NCBIfam" id="TIGR00797">
    <property type="entry name" value="matE"/>
    <property type="match status" value="1"/>
</dbReference>
<evidence type="ECO:0000256" key="2">
    <source>
        <dbReference type="ARBA" id="ARBA00022448"/>
    </source>
</evidence>
<name>A0ABP9UHK3_9BACT</name>
<dbReference type="Pfam" id="PF01554">
    <property type="entry name" value="MatE"/>
    <property type="match status" value="2"/>
</dbReference>
<comment type="caution">
    <text evidence="11">The sequence shown here is derived from an EMBL/GenBank/DDBJ whole genome shotgun (WGS) entry which is preliminary data.</text>
</comment>
<dbReference type="PIRSF" id="PIRSF006603">
    <property type="entry name" value="DinF"/>
    <property type="match status" value="1"/>
</dbReference>
<protein>
    <recommendedName>
        <fullName evidence="9">Multidrug-efflux transporter</fullName>
    </recommendedName>
</protein>
<keyword evidence="2" id="KW-0813">Transport</keyword>
<evidence type="ECO:0000256" key="8">
    <source>
        <dbReference type="ARBA" id="ARBA00023136"/>
    </source>
</evidence>
<feature type="transmembrane region" description="Helical" evidence="10">
    <location>
        <begin position="286"/>
        <end position="307"/>
    </location>
</feature>
<keyword evidence="7" id="KW-0406">Ion transport</keyword>
<dbReference type="InterPro" id="IPR050222">
    <property type="entry name" value="MATE_MdtK"/>
</dbReference>
<evidence type="ECO:0000256" key="4">
    <source>
        <dbReference type="ARBA" id="ARBA00022475"/>
    </source>
</evidence>
<dbReference type="PANTHER" id="PTHR43298:SF2">
    <property type="entry name" value="FMN_FAD EXPORTER YEEO-RELATED"/>
    <property type="match status" value="1"/>
</dbReference>
<evidence type="ECO:0000313" key="11">
    <source>
        <dbReference type="EMBL" id="GAA5481138.1"/>
    </source>
</evidence>
<gene>
    <name evidence="11" type="primary">norM</name>
    <name evidence="11" type="ORF">Hsar01_00345</name>
</gene>
<dbReference type="InterPro" id="IPR002528">
    <property type="entry name" value="MATE_fam"/>
</dbReference>
<accession>A0ABP9UHK3</accession>
<evidence type="ECO:0000256" key="5">
    <source>
        <dbReference type="ARBA" id="ARBA00022692"/>
    </source>
</evidence>
<dbReference type="RefSeq" id="WP_353565295.1">
    <property type="nucleotide sequence ID" value="NZ_BAABRI010000002.1"/>
</dbReference>
<keyword evidence="6 10" id="KW-1133">Transmembrane helix</keyword>
<feature type="transmembrane region" description="Helical" evidence="10">
    <location>
        <begin position="139"/>
        <end position="157"/>
    </location>
</feature>
<feature type="transmembrane region" description="Helical" evidence="10">
    <location>
        <begin position="328"/>
        <end position="347"/>
    </location>
</feature>
<dbReference type="EMBL" id="BAABRI010000002">
    <property type="protein sequence ID" value="GAA5481138.1"/>
    <property type="molecule type" value="Genomic_DNA"/>
</dbReference>
<evidence type="ECO:0000256" key="6">
    <source>
        <dbReference type="ARBA" id="ARBA00022989"/>
    </source>
</evidence>
<keyword evidence="4" id="KW-1003">Cell membrane</keyword>
<keyword evidence="12" id="KW-1185">Reference proteome</keyword>
<dbReference type="CDD" id="cd13131">
    <property type="entry name" value="MATE_NorM_like"/>
    <property type="match status" value="1"/>
</dbReference>
<evidence type="ECO:0000313" key="12">
    <source>
        <dbReference type="Proteomes" id="UP001476282"/>
    </source>
</evidence>
<feature type="transmembrane region" description="Helical" evidence="10">
    <location>
        <begin position="396"/>
        <end position="414"/>
    </location>
</feature>
<keyword evidence="3" id="KW-0050">Antiport</keyword>
<evidence type="ECO:0000256" key="9">
    <source>
        <dbReference type="ARBA" id="ARBA00031636"/>
    </source>
</evidence>
<keyword evidence="8 10" id="KW-0472">Membrane</keyword>
<evidence type="ECO:0000256" key="3">
    <source>
        <dbReference type="ARBA" id="ARBA00022449"/>
    </source>
</evidence>
<dbReference type="InterPro" id="IPR048279">
    <property type="entry name" value="MdtK-like"/>
</dbReference>
<evidence type="ECO:0000256" key="10">
    <source>
        <dbReference type="SAM" id="Phobius"/>
    </source>
</evidence>
<reference evidence="11 12" key="1">
    <citation type="submission" date="2024-02" db="EMBL/GenBank/DDBJ databases">
        <title>Haloferula sargassicola NBRC 104335.</title>
        <authorList>
            <person name="Ichikawa N."/>
            <person name="Katano-Makiyama Y."/>
            <person name="Hidaka K."/>
        </authorList>
    </citation>
    <scope>NUCLEOTIDE SEQUENCE [LARGE SCALE GENOMIC DNA]</scope>
    <source>
        <strain evidence="11 12">NBRC 104335</strain>
    </source>
</reference>
<feature type="transmembrane region" description="Helical" evidence="10">
    <location>
        <begin position="426"/>
        <end position="443"/>
    </location>
</feature>
<proteinExistence type="predicted"/>
<sequence>MSSADLPACTSSLRLAGEARATLRLALPLIVGQLSQMLMGVADTLMIGWVGVTPLAASSFANTLIYLPMMFGIGMSMAVSIRVSQARGAKDPEAARAALRHGLQITIGLGLLTLLLATAMLPFLGIFRQPPEVIAAVPRYFLLVAASMVPAMASMAVKNHADAMNRPWPMFWITLGGVLLNVLLNAVFIFGHLGMPALGLEGAGLATLVARTATFIGMIVWCLRSPELRDWVSYRWFRRPEMKALRDLLRVGFPASMQLLAEVSAFVFATLMIGTLGGAALASHQVAISCAATVFMVPLGLSMALTVRIGEAWGAKEPERMRPILASGWALGLVFTVFSATAFLVFHRPIAGWFIEEPEALSVAAGLLVVAAAFQFSDAMQILSAGALRGLDDVKAPAWIAFGAYWVVSIPLGWVLSFPCGLGAKGVWYGITAGLTLVAIALGRRVWRKTAPSAATPLTANQEG</sequence>
<keyword evidence="5 10" id="KW-0812">Transmembrane</keyword>